<evidence type="ECO:0000313" key="6">
    <source>
        <dbReference type="Proteomes" id="UP001415857"/>
    </source>
</evidence>
<dbReference type="PANTHER" id="PTHR35735">
    <property type="entry name" value="PROTEIN NIM1-INTERACTING 2"/>
    <property type="match status" value="1"/>
</dbReference>
<accession>A0AAP0RGM7</accession>
<dbReference type="EMBL" id="JBBPBK010000010">
    <property type="protein sequence ID" value="KAK9276346.1"/>
    <property type="molecule type" value="Genomic_DNA"/>
</dbReference>
<protein>
    <submittedName>
        <fullName evidence="5">Uncharacterized protein</fullName>
    </submittedName>
</protein>
<comment type="similarity">
    <text evidence="2">Belongs to the NPR1-interactor family.</text>
</comment>
<name>A0AAP0RGM7_LIQFO</name>
<gene>
    <name evidence="5" type="ORF">L1049_005878</name>
</gene>
<sequence>METEKRKWPENDDAPRGKRAKAGEEKGGERATEEEEVEEFFAILQRIQVAIKYFEKGKGERRELTAKGSRWRPSFEWEDFEGVNGVKESEKAEEGGEENAGLDLNADPETEGNSVSV</sequence>
<dbReference type="InterPro" id="IPR034577">
    <property type="entry name" value="NIMIN-2"/>
</dbReference>
<comment type="subcellular location">
    <subcellularLocation>
        <location evidence="1">Nucleus</location>
    </subcellularLocation>
</comment>
<dbReference type="GO" id="GO:0005634">
    <property type="term" value="C:nucleus"/>
    <property type="evidence" value="ECO:0007669"/>
    <property type="project" value="UniProtKB-SubCell"/>
</dbReference>
<organism evidence="5 6">
    <name type="scientific">Liquidambar formosana</name>
    <name type="common">Formosan gum</name>
    <dbReference type="NCBI Taxonomy" id="63359"/>
    <lineage>
        <taxon>Eukaryota</taxon>
        <taxon>Viridiplantae</taxon>
        <taxon>Streptophyta</taxon>
        <taxon>Embryophyta</taxon>
        <taxon>Tracheophyta</taxon>
        <taxon>Spermatophyta</taxon>
        <taxon>Magnoliopsida</taxon>
        <taxon>eudicotyledons</taxon>
        <taxon>Gunneridae</taxon>
        <taxon>Pentapetalae</taxon>
        <taxon>Saxifragales</taxon>
        <taxon>Altingiaceae</taxon>
        <taxon>Liquidambar</taxon>
    </lineage>
</organism>
<feature type="compositionally biased region" description="Basic and acidic residues" evidence="4">
    <location>
        <begin position="1"/>
        <end position="31"/>
    </location>
</feature>
<keyword evidence="6" id="KW-1185">Reference proteome</keyword>
<dbReference type="Pfam" id="PF15699">
    <property type="entry name" value="NPR1_interact"/>
    <property type="match status" value="1"/>
</dbReference>
<proteinExistence type="inferred from homology"/>
<dbReference type="PANTHER" id="PTHR35735:SF8">
    <property type="entry name" value="PROTEIN NIM1-INTERACTING 2"/>
    <property type="match status" value="1"/>
</dbReference>
<evidence type="ECO:0000313" key="5">
    <source>
        <dbReference type="EMBL" id="KAK9276346.1"/>
    </source>
</evidence>
<dbReference type="GO" id="GO:0010112">
    <property type="term" value="P:regulation of systemic acquired resistance"/>
    <property type="evidence" value="ECO:0007669"/>
    <property type="project" value="InterPro"/>
</dbReference>
<comment type="caution">
    <text evidence="5">The sequence shown here is derived from an EMBL/GenBank/DDBJ whole genome shotgun (WGS) entry which is preliminary data.</text>
</comment>
<dbReference type="InterPro" id="IPR031425">
    <property type="entry name" value="NPR1/NH1-interacting"/>
</dbReference>
<evidence type="ECO:0000256" key="4">
    <source>
        <dbReference type="SAM" id="MobiDB-lite"/>
    </source>
</evidence>
<evidence type="ECO:0000256" key="3">
    <source>
        <dbReference type="ARBA" id="ARBA00023242"/>
    </source>
</evidence>
<feature type="region of interest" description="Disordered" evidence="4">
    <location>
        <begin position="1"/>
        <end position="36"/>
    </location>
</feature>
<evidence type="ECO:0000256" key="1">
    <source>
        <dbReference type="ARBA" id="ARBA00004123"/>
    </source>
</evidence>
<evidence type="ECO:0000256" key="2">
    <source>
        <dbReference type="ARBA" id="ARBA00009937"/>
    </source>
</evidence>
<dbReference type="Proteomes" id="UP001415857">
    <property type="component" value="Unassembled WGS sequence"/>
</dbReference>
<dbReference type="AlphaFoldDB" id="A0AAP0RGM7"/>
<feature type="region of interest" description="Disordered" evidence="4">
    <location>
        <begin position="82"/>
        <end position="117"/>
    </location>
</feature>
<reference evidence="5 6" key="1">
    <citation type="journal article" date="2024" name="Plant J.">
        <title>Genome sequences and population genomics reveal climatic adaptation and genomic divergence between two closely related sweetgum species.</title>
        <authorList>
            <person name="Xu W.Q."/>
            <person name="Ren C.Q."/>
            <person name="Zhang X.Y."/>
            <person name="Comes H.P."/>
            <person name="Liu X.H."/>
            <person name="Li Y.G."/>
            <person name="Kettle C.J."/>
            <person name="Jalonen R."/>
            <person name="Gaisberger H."/>
            <person name="Ma Y.Z."/>
            <person name="Qiu Y.X."/>
        </authorList>
    </citation>
    <scope>NUCLEOTIDE SEQUENCE [LARGE SCALE GENOMIC DNA]</scope>
    <source>
        <strain evidence="5">Hangzhou</strain>
    </source>
</reference>
<keyword evidence="3" id="KW-0539">Nucleus</keyword>